<evidence type="ECO:0000313" key="8">
    <source>
        <dbReference type="Proteomes" id="UP000295301"/>
    </source>
</evidence>
<dbReference type="InterPro" id="IPR027417">
    <property type="entry name" value="P-loop_NTPase"/>
</dbReference>
<keyword evidence="3 7" id="KW-0067">ATP-binding</keyword>
<keyword evidence="4" id="KW-1278">Translocase</keyword>
<keyword evidence="8" id="KW-1185">Reference proteome</keyword>
<dbReference type="Proteomes" id="UP000295301">
    <property type="component" value="Unassembled WGS sequence"/>
</dbReference>
<evidence type="ECO:0000256" key="3">
    <source>
        <dbReference type="ARBA" id="ARBA00022840"/>
    </source>
</evidence>
<dbReference type="Pfam" id="PF00005">
    <property type="entry name" value="ABC_tran"/>
    <property type="match status" value="1"/>
</dbReference>
<evidence type="ECO:0000256" key="1">
    <source>
        <dbReference type="ARBA" id="ARBA00022448"/>
    </source>
</evidence>
<protein>
    <submittedName>
        <fullName evidence="7">ABC transporter ATP-binding protein</fullName>
    </submittedName>
</protein>
<keyword evidence="2" id="KW-0547">Nucleotide-binding</keyword>
<keyword evidence="1" id="KW-0813">Transport</keyword>
<gene>
    <name evidence="7" type="ORF">E1832_21235</name>
</gene>
<accession>A0A4R5UQN4</accession>
<sequence length="252" mass="26965">MSLLTLRDLTVRRGDCPVVDHVSLTVTGGECIGLIGPNGAGKTTLLRAALGLLPASGESTLAALPAALRARAAAWMPQAREIAWPVTVERLIALGRIPHLPRGARLRPEDRATVDAAIARMGLESYRDRIATQLSGGEQGRVLIARALAQETPLLIADEPIAGLDPAHQIATMEVFAGLAREGRSVIVSLHDLGLAARHCTRLMMMERGRLVADGPPGEVLTPENVDRVFGVLAYYEQTAQGPVFQPMRVTR</sequence>
<dbReference type="PANTHER" id="PTHR42794:SF1">
    <property type="entry name" value="HEMIN IMPORT ATP-BINDING PROTEIN HMUV"/>
    <property type="match status" value="1"/>
</dbReference>
<feature type="domain" description="ABC transporter" evidence="6">
    <location>
        <begin position="4"/>
        <end position="233"/>
    </location>
</feature>
<evidence type="ECO:0000256" key="4">
    <source>
        <dbReference type="ARBA" id="ARBA00022967"/>
    </source>
</evidence>
<comment type="caution">
    <text evidence="7">The sequence shown here is derived from an EMBL/GenBank/DDBJ whole genome shotgun (WGS) entry which is preliminary data.</text>
</comment>
<dbReference type="SUPFAM" id="SSF52540">
    <property type="entry name" value="P-loop containing nucleoside triphosphate hydrolases"/>
    <property type="match status" value="1"/>
</dbReference>
<dbReference type="SMART" id="SM00382">
    <property type="entry name" value="AAA"/>
    <property type="match status" value="1"/>
</dbReference>
<dbReference type="RefSeq" id="WP_133361784.1">
    <property type="nucleotide sequence ID" value="NZ_SMUV01000074.1"/>
</dbReference>
<dbReference type="InterPro" id="IPR003439">
    <property type="entry name" value="ABC_transporter-like_ATP-bd"/>
</dbReference>
<dbReference type="AlphaFoldDB" id="A0A4R5UQN4"/>
<dbReference type="PROSITE" id="PS50893">
    <property type="entry name" value="ABC_TRANSPORTER_2"/>
    <property type="match status" value="1"/>
</dbReference>
<name>A0A4R5UQN4_9RHOB</name>
<dbReference type="InterPro" id="IPR003593">
    <property type="entry name" value="AAA+_ATPase"/>
</dbReference>
<dbReference type="Gene3D" id="3.40.50.300">
    <property type="entry name" value="P-loop containing nucleotide triphosphate hydrolases"/>
    <property type="match status" value="1"/>
</dbReference>
<proteinExistence type="predicted"/>
<dbReference type="GO" id="GO:0005524">
    <property type="term" value="F:ATP binding"/>
    <property type="evidence" value="ECO:0007669"/>
    <property type="project" value="UniProtKB-KW"/>
</dbReference>
<dbReference type="PANTHER" id="PTHR42794">
    <property type="entry name" value="HEMIN IMPORT ATP-BINDING PROTEIN HMUV"/>
    <property type="match status" value="1"/>
</dbReference>
<evidence type="ECO:0000256" key="5">
    <source>
        <dbReference type="ARBA" id="ARBA00037066"/>
    </source>
</evidence>
<evidence type="ECO:0000313" key="7">
    <source>
        <dbReference type="EMBL" id="TDK41216.1"/>
    </source>
</evidence>
<dbReference type="OrthoDB" id="9805601at2"/>
<comment type="function">
    <text evidence="5">Part of the ABC transporter complex HmuTUV involved in hemin import. Responsible for energy coupling to the transport system.</text>
</comment>
<evidence type="ECO:0000256" key="2">
    <source>
        <dbReference type="ARBA" id="ARBA00022741"/>
    </source>
</evidence>
<dbReference type="GO" id="GO:0016887">
    <property type="term" value="F:ATP hydrolysis activity"/>
    <property type="evidence" value="ECO:0007669"/>
    <property type="project" value="InterPro"/>
</dbReference>
<reference evidence="7 8" key="1">
    <citation type="submission" date="2019-03" db="EMBL/GenBank/DDBJ databases">
        <title>Ruegeria lutea sp. nov., a novel strain, isolated from marine sediment, the Masan Bay, South Korea.</title>
        <authorList>
            <person name="Kim J."/>
            <person name="Kim D.-Y."/>
            <person name="Lee S.-S."/>
        </authorList>
    </citation>
    <scope>NUCLEOTIDE SEQUENCE [LARGE SCALE GENOMIC DNA]</scope>
    <source>
        <strain evidence="7 8">318-1</strain>
    </source>
</reference>
<evidence type="ECO:0000259" key="6">
    <source>
        <dbReference type="PROSITE" id="PS50893"/>
    </source>
</evidence>
<organism evidence="7 8">
    <name type="scientific">Antarcticimicrobium luteum</name>
    <dbReference type="NCBI Taxonomy" id="2547397"/>
    <lineage>
        <taxon>Bacteria</taxon>
        <taxon>Pseudomonadati</taxon>
        <taxon>Pseudomonadota</taxon>
        <taxon>Alphaproteobacteria</taxon>
        <taxon>Rhodobacterales</taxon>
        <taxon>Paracoccaceae</taxon>
        <taxon>Antarcticimicrobium</taxon>
    </lineage>
</organism>
<dbReference type="EMBL" id="SMUV01000074">
    <property type="protein sequence ID" value="TDK41216.1"/>
    <property type="molecule type" value="Genomic_DNA"/>
</dbReference>